<evidence type="ECO:0000256" key="1">
    <source>
        <dbReference type="SAM" id="Phobius"/>
    </source>
</evidence>
<feature type="transmembrane region" description="Helical" evidence="1">
    <location>
        <begin position="181"/>
        <end position="201"/>
    </location>
</feature>
<evidence type="ECO:0008006" key="4">
    <source>
        <dbReference type="Google" id="ProtNLM"/>
    </source>
</evidence>
<keyword evidence="1" id="KW-0472">Membrane</keyword>
<feature type="transmembrane region" description="Helical" evidence="1">
    <location>
        <begin position="7"/>
        <end position="25"/>
    </location>
</feature>
<keyword evidence="1" id="KW-1133">Transmembrane helix</keyword>
<accession>A0A4V1CBY1</accession>
<dbReference type="OrthoDB" id="6385003at2"/>
<dbReference type="AlphaFoldDB" id="A0A4V1CBY1"/>
<dbReference type="Pfam" id="PF10067">
    <property type="entry name" value="DUF2306"/>
    <property type="match status" value="1"/>
</dbReference>
<sequence>MKIIERLLFFLSWSIIIGLSAYFFLENVVVFFTGYRSDSYINNPIWVSSHLIGGTLALLTGPIQFSKWIRNKYLNFHKLTGKIYILGAFIAGLSAIRLSLISSCVSCRVSLFILAVLVLFTTFSAWWSVKNRNIKVHQQFMVRSYICILSFVAVRIGGIIPLDFLFGKIEDATFSRTVNEYFFSFVPIICGEIFMIWIPTLKNIKRKKS</sequence>
<dbReference type="InterPro" id="IPR018750">
    <property type="entry name" value="DUF2306_membrane"/>
</dbReference>
<gene>
    <name evidence="2" type="ORF">GS03_01056</name>
</gene>
<protein>
    <recommendedName>
        <fullName evidence="4">DUF2306 domain-containing protein</fullName>
    </recommendedName>
</protein>
<evidence type="ECO:0000313" key="2">
    <source>
        <dbReference type="EMBL" id="QBZ97564.1"/>
    </source>
</evidence>
<name>A0A4V1CBY1_9FLAO</name>
<reference evidence="2 3" key="1">
    <citation type="submission" date="2019-04" db="EMBL/GenBank/DDBJ databases">
        <title>Flavobacterium sp. GS03.</title>
        <authorList>
            <person name="Kim H."/>
        </authorList>
    </citation>
    <scope>NUCLEOTIDE SEQUENCE [LARGE SCALE GENOMIC DNA]</scope>
    <source>
        <strain evidence="2 3">GS03</strain>
    </source>
</reference>
<dbReference type="Proteomes" id="UP000296862">
    <property type="component" value="Chromosome"/>
</dbReference>
<evidence type="ECO:0000313" key="3">
    <source>
        <dbReference type="Proteomes" id="UP000296862"/>
    </source>
</evidence>
<feature type="transmembrane region" description="Helical" evidence="1">
    <location>
        <begin position="45"/>
        <end position="63"/>
    </location>
</feature>
<keyword evidence="3" id="KW-1185">Reference proteome</keyword>
<feature type="transmembrane region" description="Helical" evidence="1">
    <location>
        <begin position="140"/>
        <end position="161"/>
    </location>
</feature>
<dbReference type="EMBL" id="CP038810">
    <property type="protein sequence ID" value="QBZ97564.1"/>
    <property type="molecule type" value="Genomic_DNA"/>
</dbReference>
<dbReference type="RefSeq" id="WP_136151517.1">
    <property type="nucleotide sequence ID" value="NZ_CP038810.1"/>
</dbReference>
<dbReference type="KEGG" id="fsn:GS03_01056"/>
<proteinExistence type="predicted"/>
<organism evidence="2 3">
    <name type="scientific">Flavobacterium sangjuense</name>
    <dbReference type="NCBI Taxonomy" id="2518177"/>
    <lineage>
        <taxon>Bacteria</taxon>
        <taxon>Pseudomonadati</taxon>
        <taxon>Bacteroidota</taxon>
        <taxon>Flavobacteriia</taxon>
        <taxon>Flavobacteriales</taxon>
        <taxon>Flavobacteriaceae</taxon>
        <taxon>Flavobacterium</taxon>
    </lineage>
</organism>
<feature type="transmembrane region" description="Helical" evidence="1">
    <location>
        <begin position="83"/>
        <end position="103"/>
    </location>
</feature>
<feature type="transmembrane region" description="Helical" evidence="1">
    <location>
        <begin position="109"/>
        <end position="128"/>
    </location>
</feature>
<keyword evidence="1" id="KW-0812">Transmembrane</keyword>